<dbReference type="GO" id="GO:0043015">
    <property type="term" value="F:gamma-tubulin binding"/>
    <property type="evidence" value="ECO:0007669"/>
    <property type="project" value="InterPro"/>
</dbReference>
<evidence type="ECO:0000256" key="3">
    <source>
        <dbReference type="ARBA" id="ARBA00022490"/>
    </source>
</evidence>
<keyword evidence="3" id="KW-0963">Cytoplasm</keyword>
<evidence type="ECO:0000259" key="6">
    <source>
        <dbReference type="Pfam" id="PF04130"/>
    </source>
</evidence>
<organism evidence="7 8">
    <name type="scientific">Peltaster fructicola</name>
    <dbReference type="NCBI Taxonomy" id="286661"/>
    <lineage>
        <taxon>Eukaryota</taxon>
        <taxon>Fungi</taxon>
        <taxon>Dikarya</taxon>
        <taxon>Ascomycota</taxon>
        <taxon>Pezizomycotina</taxon>
        <taxon>Dothideomycetes</taxon>
        <taxon>Dothideomycetes incertae sedis</taxon>
        <taxon>Peltaster</taxon>
    </lineage>
</organism>
<evidence type="ECO:0000313" key="7">
    <source>
        <dbReference type="EMBL" id="QIX01147.1"/>
    </source>
</evidence>
<gene>
    <name evidence="7" type="ORF">AMS68_006664</name>
</gene>
<dbReference type="Gene3D" id="1.20.120.1900">
    <property type="entry name" value="Gamma-tubulin complex, C-terminal domain"/>
    <property type="match status" value="1"/>
</dbReference>
<evidence type="ECO:0000256" key="2">
    <source>
        <dbReference type="ARBA" id="ARBA00010337"/>
    </source>
</evidence>
<dbReference type="InterPro" id="IPR042241">
    <property type="entry name" value="GCP_C_sf"/>
</dbReference>
<dbReference type="GO" id="GO:0005816">
    <property type="term" value="C:spindle pole body"/>
    <property type="evidence" value="ECO:0007669"/>
    <property type="project" value="UniProtKB-ARBA"/>
</dbReference>
<keyword evidence="4" id="KW-0493">Microtubule</keyword>
<accession>A0A6H0Y2C3</accession>
<reference evidence="7 8" key="1">
    <citation type="journal article" date="2016" name="Sci. Rep.">
        <title>Peltaster fructicola genome reveals evolution from an invasive phytopathogen to an ectophytic parasite.</title>
        <authorList>
            <person name="Xu C."/>
            <person name="Chen H."/>
            <person name="Gleason M.L."/>
            <person name="Xu J.R."/>
            <person name="Liu H."/>
            <person name="Zhang R."/>
            <person name="Sun G."/>
        </authorList>
    </citation>
    <scope>NUCLEOTIDE SEQUENCE [LARGE SCALE GENOMIC DNA]</scope>
    <source>
        <strain evidence="7 8">LNHT1506</strain>
    </source>
</reference>
<keyword evidence="8" id="KW-1185">Reference proteome</keyword>
<protein>
    <recommendedName>
        <fullName evidence="6">Gamma tubulin complex component C-terminal domain-containing protein</fullName>
    </recommendedName>
</protein>
<dbReference type="AlphaFoldDB" id="A0A6H0Y2C3"/>
<dbReference type="Pfam" id="PF04130">
    <property type="entry name" value="GCP_C_terminal"/>
    <property type="match status" value="1"/>
</dbReference>
<name>A0A6H0Y2C3_9PEZI</name>
<proteinExistence type="inferred from homology"/>
<dbReference type="InterPro" id="IPR040457">
    <property type="entry name" value="GCP_C"/>
</dbReference>
<dbReference type="Proteomes" id="UP000503462">
    <property type="component" value="Chromosome 4"/>
</dbReference>
<keyword evidence="5" id="KW-0206">Cytoskeleton</keyword>
<dbReference type="OrthoDB" id="775571at2759"/>
<evidence type="ECO:0000256" key="4">
    <source>
        <dbReference type="ARBA" id="ARBA00022701"/>
    </source>
</evidence>
<evidence type="ECO:0000313" key="8">
    <source>
        <dbReference type="Proteomes" id="UP000503462"/>
    </source>
</evidence>
<sequence>MMLSAEWHPFQLQQPWQRSTFSDEIEETTTSLDLKPLPPIEPASHTLVSIPDLILDTSNELEQRPSERLGDPPIISVDVTQSNERYHADDFWNQNFENAYSSSLSLVSWEKFNNTHQSIEPYISEAGQAVFDALAYRLQPAIGILPQDAALRSLCCLALGRSSVLYQWNEGKEAFDATLNGHSVSGYTVTSSADVEAKTLEQGKVLRLLRDYVSVTAQSRSTATVIAFKRSIARVLDVTEGWIATTVSSIQSLLQLDRMVSTASHILSLCWQMCQEARSEPSDGKLLATITLYLGSLHSNGDALAHVVAALLRDVTTPWKVQLLHDIGLATLDSISDSRSVSSKDRISLSENDENLLNALMKERDMLQEHDPYHPLFETSCCATVKQGLADLTTLADVVQRAKQLEIELTAAISEYSSNKPRKTIDHKSNASLALGPWSAFDLDLTPTTDPVEARTTLPAQDGALSDLEQRTIDILTNTTGSSTTWLDNLSEDTLQPAAFIRPLLDMQSRLTHQAVMSLLFKHHHLEQVFDLYHQTYLFGNAYFVGRLSRAFFESDGQHNFSMKHSRRKGLGLNTITGIVWPPSSSDLSLNLIGVLEGLEHIEGASPTAVTRLSFAVRELSEAQIERVCNTVSIHALDFIRLHSNIAGPLSSIFTSATSQWYEEIFSALLLHTRLIHLVTTMRARLLKHESNDRDRAKAQALYTNKAYHLVSTITYHAIHVAVARPWRRLRAVVEQAARDTQTGNDNSVSIGSGGLNDKHVQCLDRMRRYLHIGRRYEELRNAQHEIYSHILRNGCASSNTKEHDWRRVYQDLDQAGQRFVSVLDSTKHKLEGNAALDDEDESDVLGLLIGILR</sequence>
<dbReference type="GO" id="GO:0007020">
    <property type="term" value="P:microtubule nucleation"/>
    <property type="evidence" value="ECO:0007669"/>
    <property type="project" value="UniProtKB-ARBA"/>
</dbReference>
<dbReference type="GO" id="GO:0000930">
    <property type="term" value="C:gamma-tubulin complex"/>
    <property type="evidence" value="ECO:0007669"/>
    <property type="project" value="UniProtKB-ARBA"/>
</dbReference>
<comment type="similarity">
    <text evidence="2">Belongs to the TUBGCP family.</text>
</comment>
<feature type="domain" description="Gamma tubulin complex component C-terminal" evidence="6">
    <location>
        <begin position="530"/>
        <end position="803"/>
    </location>
</feature>
<evidence type="ECO:0000256" key="5">
    <source>
        <dbReference type="ARBA" id="ARBA00023212"/>
    </source>
</evidence>
<comment type="subcellular location">
    <subcellularLocation>
        <location evidence="1">Cytoplasm</location>
        <location evidence="1">Cytoskeleton</location>
    </subcellularLocation>
</comment>
<evidence type="ECO:0000256" key="1">
    <source>
        <dbReference type="ARBA" id="ARBA00004245"/>
    </source>
</evidence>
<dbReference type="EMBL" id="CP051142">
    <property type="protein sequence ID" value="QIX01147.1"/>
    <property type="molecule type" value="Genomic_DNA"/>
</dbReference>
<dbReference type="GO" id="GO:0005874">
    <property type="term" value="C:microtubule"/>
    <property type="evidence" value="ECO:0007669"/>
    <property type="project" value="UniProtKB-KW"/>
</dbReference>